<dbReference type="InterPro" id="IPR051395">
    <property type="entry name" value="Cytochrome_c_Peroxidase/MauG"/>
</dbReference>
<evidence type="ECO:0000256" key="8">
    <source>
        <dbReference type="PROSITE-ProRule" id="PRU00433"/>
    </source>
</evidence>
<name>A0ABT3A886_9ALTE</name>
<dbReference type="Proteomes" id="UP001652504">
    <property type="component" value="Unassembled WGS sequence"/>
</dbReference>
<evidence type="ECO:0000256" key="3">
    <source>
        <dbReference type="ARBA" id="ARBA00022723"/>
    </source>
</evidence>
<dbReference type="GO" id="GO:0004601">
    <property type="term" value="F:peroxidase activity"/>
    <property type="evidence" value="ECO:0007669"/>
    <property type="project" value="UniProtKB-KW"/>
</dbReference>
<protein>
    <submittedName>
        <fullName evidence="10">Cytochrome-c peroxidase</fullName>
    </submittedName>
</protein>
<evidence type="ECO:0000259" key="9">
    <source>
        <dbReference type="PROSITE" id="PS51007"/>
    </source>
</evidence>
<evidence type="ECO:0000313" key="10">
    <source>
        <dbReference type="EMBL" id="MCV2884497.1"/>
    </source>
</evidence>
<evidence type="ECO:0000256" key="5">
    <source>
        <dbReference type="ARBA" id="ARBA00022764"/>
    </source>
</evidence>
<dbReference type="InterPro" id="IPR036909">
    <property type="entry name" value="Cyt_c-like_dom_sf"/>
</dbReference>
<reference evidence="10 11" key="1">
    <citation type="submission" date="2022-10" db="EMBL/GenBank/DDBJ databases">
        <title>Aestuariibacter sp. AA17 isolated from Montipora capitata coral fragment.</title>
        <authorList>
            <person name="Emsley S.A."/>
            <person name="Pfannmuller K.M."/>
            <person name="Loughran R.M."/>
            <person name="Shlafstein M."/>
            <person name="Papke E."/>
            <person name="Saw J.H."/>
            <person name="Ushijima B."/>
            <person name="Videau P."/>
        </authorList>
    </citation>
    <scope>NUCLEOTIDE SEQUENCE [LARGE SCALE GENOMIC DNA]</scope>
    <source>
        <strain evidence="10 11">AA17</strain>
    </source>
</reference>
<dbReference type="SUPFAM" id="SSF46626">
    <property type="entry name" value="Cytochrome c"/>
    <property type="match status" value="2"/>
</dbReference>
<keyword evidence="2 8" id="KW-0349">Heme</keyword>
<evidence type="ECO:0000313" key="11">
    <source>
        <dbReference type="Proteomes" id="UP001652504"/>
    </source>
</evidence>
<dbReference type="EMBL" id="JAOWKX010000003">
    <property type="protein sequence ID" value="MCV2884497.1"/>
    <property type="molecule type" value="Genomic_DNA"/>
</dbReference>
<keyword evidence="3 8" id="KW-0479">Metal-binding</keyword>
<dbReference type="InterPro" id="IPR009056">
    <property type="entry name" value="Cyt_c-like_dom"/>
</dbReference>
<dbReference type="Pfam" id="PF03150">
    <property type="entry name" value="CCP_MauG"/>
    <property type="match status" value="1"/>
</dbReference>
<proteinExistence type="predicted"/>
<sequence length="362" mass="39651">MFDGFLISSTNTTLTMRAIKRALAALFHTLIVFMCALSYSATTQAQSATMSDDELRKRATSSVGTIPSSMPDSKADTPALITLGESLYFETALSVNRTQSCNSCHNILDGGQGVDNLKTSPGALGENGRRNAPTTWNAGFQFAQNWDAGASSLSDQAGRPILDKKEMAMPSEAEAVARLQPDYQEAFKRAFPDAAEPLTFENITKALAAFQRTLITQDRFDRFLNGDNNALTALEKKGFVQLQKNGCLSCHSGPLMGGQFVMKLGVVVPYPNTEDKGFAEVTGRKDHNFLFKVPMLRNVANTAPYFHDGDGKTLEEAVFLTGWHQFGKKLSDEEVESISAFLRSLNNEKRFTPSDKNNLNES</sequence>
<dbReference type="PANTHER" id="PTHR30600:SF7">
    <property type="entry name" value="CYTOCHROME C PEROXIDASE-RELATED"/>
    <property type="match status" value="1"/>
</dbReference>
<comment type="caution">
    <text evidence="10">The sequence shown here is derived from an EMBL/GenBank/DDBJ whole genome shotgun (WGS) entry which is preliminary data.</text>
</comment>
<dbReference type="RefSeq" id="WP_263711769.1">
    <property type="nucleotide sequence ID" value="NZ_JAOWKX010000003.1"/>
</dbReference>
<organism evidence="10 11">
    <name type="scientific">Fluctibacter corallii</name>
    <dbReference type="NCBI Taxonomy" id="2984329"/>
    <lineage>
        <taxon>Bacteria</taxon>
        <taxon>Pseudomonadati</taxon>
        <taxon>Pseudomonadota</taxon>
        <taxon>Gammaproteobacteria</taxon>
        <taxon>Alteromonadales</taxon>
        <taxon>Alteromonadaceae</taxon>
        <taxon>Fluctibacter</taxon>
    </lineage>
</organism>
<keyword evidence="4" id="KW-0732">Signal</keyword>
<keyword evidence="11" id="KW-1185">Reference proteome</keyword>
<keyword evidence="5" id="KW-0574">Periplasm</keyword>
<feature type="domain" description="Cytochrome c" evidence="9">
    <location>
        <begin position="79"/>
        <end position="346"/>
    </location>
</feature>
<evidence type="ECO:0000256" key="7">
    <source>
        <dbReference type="ARBA" id="ARBA00023004"/>
    </source>
</evidence>
<dbReference type="PANTHER" id="PTHR30600">
    <property type="entry name" value="CYTOCHROME C PEROXIDASE-RELATED"/>
    <property type="match status" value="1"/>
</dbReference>
<evidence type="ECO:0000256" key="1">
    <source>
        <dbReference type="ARBA" id="ARBA00004418"/>
    </source>
</evidence>
<evidence type="ECO:0000256" key="6">
    <source>
        <dbReference type="ARBA" id="ARBA00023002"/>
    </source>
</evidence>
<evidence type="ECO:0000256" key="2">
    <source>
        <dbReference type="ARBA" id="ARBA00022617"/>
    </source>
</evidence>
<dbReference type="Gene3D" id="1.10.760.10">
    <property type="entry name" value="Cytochrome c-like domain"/>
    <property type="match status" value="2"/>
</dbReference>
<dbReference type="InterPro" id="IPR026259">
    <property type="entry name" value="MauG/Cytc_peroxidase"/>
</dbReference>
<gene>
    <name evidence="10" type="ORF">OE749_07310</name>
</gene>
<dbReference type="InterPro" id="IPR004852">
    <property type="entry name" value="Di-haem_cyt_c_peroxidsae"/>
</dbReference>
<accession>A0ABT3A886</accession>
<evidence type="ECO:0000256" key="4">
    <source>
        <dbReference type="ARBA" id="ARBA00022729"/>
    </source>
</evidence>
<dbReference type="PROSITE" id="PS51007">
    <property type="entry name" value="CYTC"/>
    <property type="match status" value="1"/>
</dbReference>
<keyword evidence="10" id="KW-0575">Peroxidase</keyword>
<comment type="subcellular location">
    <subcellularLocation>
        <location evidence="1">Periplasm</location>
    </subcellularLocation>
</comment>
<keyword evidence="7 8" id="KW-0408">Iron</keyword>
<keyword evidence="6" id="KW-0560">Oxidoreductase</keyword>
<dbReference type="PIRSF" id="PIRSF000294">
    <property type="entry name" value="Cytochrome-c_peroxidase"/>
    <property type="match status" value="1"/>
</dbReference>